<reference evidence="2 3" key="1">
    <citation type="journal article" date="2016" name="Nat. Commun.">
        <title>Thousands of microbial genomes shed light on interconnected biogeochemical processes in an aquifer system.</title>
        <authorList>
            <person name="Anantharaman K."/>
            <person name="Brown C.T."/>
            <person name="Hug L.A."/>
            <person name="Sharon I."/>
            <person name="Castelle C.J."/>
            <person name="Probst A.J."/>
            <person name="Thomas B.C."/>
            <person name="Singh A."/>
            <person name="Wilkins M.J."/>
            <person name="Karaoz U."/>
            <person name="Brodie E.L."/>
            <person name="Williams K.H."/>
            <person name="Hubbard S.S."/>
            <person name="Banfield J.F."/>
        </authorList>
    </citation>
    <scope>NUCLEOTIDE SEQUENCE [LARGE SCALE GENOMIC DNA]</scope>
</reference>
<evidence type="ECO:0000313" key="3">
    <source>
        <dbReference type="Proteomes" id="UP000178395"/>
    </source>
</evidence>
<dbReference type="AlphaFoldDB" id="A0A1F5BZC3"/>
<dbReference type="EMBL" id="MEYJ01000014">
    <property type="protein sequence ID" value="OGD35923.1"/>
    <property type="molecule type" value="Genomic_DNA"/>
</dbReference>
<dbReference type="PANTHER" id="PTHR34293:SF1">
    <property type="entry name" value="HTH-TYPE TRANSCRIPTIONAL REGULATOR TRMBL2"/>
    <property type="match status" value="1"/>
</dbReference>
<comment type="caution">
    <text evidence="2">The sequence shown here is derived from an EMBL/GenBank/DDBJ whole genome shotgun (WGS) entry which is preliminary data.</text>
</comment>
<dbReference type="Gene3D" id="1.10.10.10">
    <property type="entry name" value="Winged helix-like DNA-binding domain superfamily/Winged helix DNA-binding domain"/>
    <property type="match status" value="1"/>
</dbReference>
<dbReference type="InterPro" id="IPR036390">
    <property type="entry name" value="WH_DNA-bd_sf"/>
</dbReference>
<feature type="domain" description="Transcription regulator TrmB N-terminal" evidence="1">
    <location>
        <begin position="14"/>
        <end position="77"/>
    </location>
</feature>
<dbReference type="Proteomes" id="UP000178395">
    <property type="component" value="Unassembled WGS sequence"/>
</dbReference>
<dbReference type="InterPro" id="IPR002831">
    <property type="entry name" value="Tscrpt_reg_TrmB_N"/>
</dbReference>
<dbReference type="InterPro" id="IPR051797">
    <property type="entry name" value="TrmB-like"/>
</dbReference>
<sequence>MKKKWYNKVMIKQLQEIGLSEKEARVYLALLELGQAGVPEISKKSGVNRTTTYVILESLAKEGLVSQIEKEKKSYFTAENPQSLGRLIRRKESELKEKEKEFLEHLPQLAALFETAGERPKVRFYEGKEGLNVIQDEILQTKDKRIEAIFSQDDLEKAFTQEEKREYFNRRMKKKIGAKAIYTRGVGPFEKVAPIDELRIIPKDKFPLSVDITLFGDKMAISSLRGKLIGVIIENKDIVRTFRSVFELAWEAAARFQK</sequence>
<proteinExistence type="predicted"/>
<dbReference type="Pfam" id="PF01978">
    <property type="entry name" value="TrmB"/>
    <property type="match status" value="1"/>
</dbReference>
<protein>
    <recommendedName>
        <fullName evidence="1">Transcription regulator TrmB N-terminal domain-containing protein</fullName>
    </recommendedName>
</protein>
<dbReference type="PANTHER" id="PTHR34293">
    <property type="entry name" value="HTH-TYPE TRANSCRIPTIONAL REGULATOR TRMBL2"/>
    <property type="match status" value="1"/>
</dbReference>
<gene>
    <name evidence="2" type="ORF">A2W39_02865</name>
</gene>
<dbReference type="SUPFAM" id="SSF46785">
    <property type="entry name" value="Winged helix' DNA-binding domain"/>
    <property type="match status" value="1"/>
</dbReference>
<organism evidence="2 3">
    <name type="scientific">Candidatus Azambacteria bacterium RIFCSPHIGHO2_01_46_10</name>
    <dbReference type="NCBI Taxonomy" id="1797293"/>
    <lineage>
        <taxon>Bacteria</taxon>
        <taxon>Candidatus Azamiibacteriota</taxon>
    </lineage>
</organism>
<evidence type="ECO:0000313" key="2">
    <source>
        <dbReference type="EMBL" id="OGD35923.1"/>
    </source>
</evidence>
<evidence type="ECO:0000259" key="1">
    <source>
        <dbReference type="Pfam" id="PF01978"/>
    </source>
</evidence>
<accession>A0A1F5BZC3</accession>
<name>A0A1F5BZC3_9BACT</name>
<dbReference type="InterPro" id="IPR036388">
    <property type="entry name" value="WH-like_DNA-bd_sf"/>
</dbReference>